<gene>
    <name evidence="4" type="ORF">CCGE525_25510</name>
</gene>
<dbReference type="AlphaFoldDB" id="A0A387G2H4"/>
<dbReference type="Proteomes" id="UP000282195">
    <property type="component" value="Plasmid pRCCGE525c"/>
</dbReference>
<dbReference type="Pfam" id="PF00072">
    <property type="entry name" value="Response_reg"/>
    <property type="match status" value="1"/>
</dbReference>
<dbReference type="GO" id="GO:0000160">
    <property type="term" value="P:phosphorelay signal transduction system"/>
    <property type="evidence" value="ECO:0007669"/>
    <property type="project" value="InterPro"/>
</dbReference>
<dbReference type="InterPro" id="IPR050595">
    <property type="entry name" value="Bact_response_regulator"/>
</dbReference>
<dbReference type="InterPro" id="IPR011006">
    <property type="entry name" value="CheY-like_superfamily"/>
</dbReference>
<name>A0A387G2H4_9HYPH</name>
<evidence type="ECO:0000313" key="5">
    <source>
        <dbReference type="Proteomes" id="UP000282195"/>
    </source>
</evidence>
<feature type="modified residue" description="4-aspartylphosphate" evidence="2">
    <location>
        <position position="55"/>
    </location>
</feature>
<evidence type="ECO:0000256" key="1">
    <source>
        <dbReference type="ARBA" id="ARBA00022553"/>
    </source>
</evidence>
<dbReference type="PROSITE" id="PS50110">
    <property type="entry name" value="RESPONSE_REGULATORY"/>
    <property type="match status" value="1"/>
</dbReference>
<dbReference type="EMBL" id="CP032695">
    <property type="protein sequence ID" value="AYG62192.1"/>
    <property type="molecule type" value="Genomic_DNA"/>
</dbReference>
<accession>A0A387G2H4</accession>
<organism evidence="4 5">
    <name type="scientific">Rhizobium jaguaris</name>
    <dbReference type="NCBI Taxonomy" id="1312183"/>
    <lineage>
        <taxon>Bacteria</taxon>
        <taxon>Pseudomonadati</taxon>
        <taxon>Pseudomonadota</taxon>
        <taxon>Alphaproteobacteria</taxon>
        <taxon>Hyphomicrobiales</taxon>
        <taxon>Rhizobiaceae</taxon>
        <taxon>Rhizobium/Agrobacterium group</taxon>
        <taxon>Rhizobium</taxon>
    </lineage>
</organism>
<dbReference type="SUPFAM" id="SSF52172">
    <property type="entry name" value="CheY-like"/>
    <property type="match status" value="1"/>
</dbReference>
<dbReference type="Gene3D" id="3.40.50.2300">
    <property type="match status" value="1"/>
</dbReference>
<dbReference type="InterPro" id="IPR001789">
    <property type="entry name" value="Sig_transdc_resp-reg_receiver"/>
</dbReference>
<protein>
    <submittedName>
        <fullName evidence="4">Response regulator</fullName>
    </submittedName>
</protein>
<dbReference type="OrthoDB" id="9782655at2"/>
<dbReference type="KEGG" id="rjg:CCGE525_25510"/>
<feature type="domain" description="Response regulatory" evidence="3">
    <location>
        <begin position="6"/>
        <end position="120"/>
    </location>
</feature>
<keyword evidence="4" id="KW-0614">Plasmid</keyword>
<reference evidence="4 5" key="1">
    <citation type="submission" date="2018-10" db="EMBL/GenBank/DDBJ databases">
        <title>Rhizobium etli, R. leguminosarum and a new Rhizobium genospecies from Phaseolus dumosus.</title>
        <authorList>
            <person name="Ramirez-Puebla S.T."/>
            <person name="Rogel-Hernandez M.A."/>
            <person name="Guerrero G."/>
            <person name="Ormeno-Orrillo E."/>
            <person name="Martinez-Romero J.C."/>
            <person name="Negrete-Yankelevich S."/>
            <person name="Martinez-Romero E."/>
        </authorList>
    </citation>
    <scope>NUCLEOTIDE SEQUENCE [LARGE SCALE GENOMIC DNA]</scope>
    <source>
        <strain evidence="4 5">CCGE525</strain>
        <plasmid evidence="5">prccge525c</plasmid>
    </source>
</reference>
<evidence type="ECO:0000259" key="3">
    <source>
        <dbReference type="PROSITE" id="PS50110"/>
    </source>
</evidence>
<dbReference type="PANTHER" id="PTHR44591:SF25">
    <property type="entry name" value="CHEMOTAXIS TWO-COMPONENT RESPONSE REGULATOR"/>
    <property type="match status" value="1"/>
</dbReference>
<geneLocation type="plasmid" evidence="5">
    <name>prccge525c</name>
</geneLocation>
<evidence type="ECO:0000256" key="2">
    <source>
        <dbReference type="PROSITE-ProRule" id="PRU00169"/>
    </source>
</evidence>
<dbReference type="SMART" id="SM00448">
    <property type="entry name" value="REC"/>
    <property type="match status" value="1"/>
</dbReference>
<proteinExistence type="predicted"/>
<keyword evidence="5" id="KW-1185">Reference proteome</keyword>
<keyword evidence="1 2" id="KW-0597">Phosphoprotein</keyword>
<evidence type="ECO:0000313" key="4">
    <source>
        <dbReference type="EMBL" id="AYG62192.1"/>
    </source>
</evidence>
<sequence length="130" mass="14506">MMKKLLVSVVDDDRFFRESLRRLMRSLGYTVEAFPSAADFLASPRLTETACLIADIHMPAMTGLELYRHLVDTERRIPTILVTAYPNDADRARALNNGVVCYLRKPVDEDDLKRCVSSVLTAGGTRAGDS</sequence>
<dbReference type="PANTHER" id="PTHR44591">
    <property type="entry name" value="STRESS RESPONSE REGULATOR PROTEIN 1"/>
    <property type="match status" value="1"/>
</dbReference>
<dbReference type="RefSeq" id="WP_120707123.1">
    <property type="nucleotide sequence ID" value="NZ_CP032695.1"/>
</dbReference>